<name>A0A518D268_9BACT</name>
<dbReference type="GO" id="GO:0016301">
    <property type="term" value="F:kinase activity"/>
    <property type="evidence" value="ECO:0007669"/>
    <property type="project" value="UniProtKB-KW"/>
</dbReference>
<keyword evidence="1" id="KW-0808">Transferase</keyword>
<dbReference type="EMBL" id="CP036290">
    <property type="protein sequence ID" value="QDU85572.1"/>
    <property type="molecule type" value="Genomic_DNA"/>
</dbReference>
<proteinExistence type="predicted"/>
<dbReference type="SUPFAM" id="SSF56112">
    <property type="entry name" value="Protein kinase-like (PK-like)"/>
    <property type="match status" value="1"/>
</dbReference>
<dbReference type="RefSeq" id="WP_145189168.1">
    <property type="nucleotide sequence ID" value="NZ_CP036290.1"/>
</dbReference>
<accession>A0A518D268</accession>
<keyword evidence="1" id="KW-0418">Kinase</keyword>
<dbReference type="OrthoDB" id="6854449at2"/>
<evidence type="ECO:0000313" key="1">
    <source>
        <dbReference type="EMBL" id="QDU85572.1"/>
    </source>
</evidence>
<keyword evidence="2" id="KW-1185">Reference proteome</keyword>
<organism evidence="1 2">
    <name type="scientific">Rohdeia mirabilis</name>
    <dbReference type="NCBI Taxonomy" id="2528008"/>
    <lineage>
        <taxon>Bacteria</taxon>
        <taxon>Pseudomonadati</taxon>
        <taxon>Planctomycetota</taxon>
        <taxon>Planctomycetia</taxon>
        <taxon>Planctomycetia incertae sedis</taxon>
        <taxon>Rohdeia</taxon>
    </lineage>
</organism>
<gene>
    <name evidence="1" type="ORF">Pla163_27040</name>
</gene>
<dbReference type="AlphaFoldDB" id="A0A518D268"/>
<sequence length="351" mass="39039">MELLRELPGRRVWREGDVLVKAFRHPSPLMRWRDGRRARRELDVLARLTALGLPVPRPLGFERRAGAACARIAWVAGTRTLEQVLDEAADAAVAARSRTDLVEDAARLVARFSSAGLHQPDWHPKNLLVDGAGALVAIDFHKARLAEPTPASIESAARRMASVLFEQLDARELLAAAHAWYAALPDHLRPVHTARRALLRRLWIAARAERLEQVERDLDRWLRTSGAVEREGAAWVGRVRTFGARFELTCDARALAAAWIDQARLCEHRVPCARPERLELGGRPRALFVVPDGARAPRDLVLDPLELLAERLGPSANARALVERSRAGTTRWTAPDGTIHLVPRDARPADV</sequence>
<evidence type="ECO:0000313" key="2">
    <source>
        <dbReference type="Proteomes" id="UP000319342"/>
    </source>
</evidence>
<dbReference type="Proteomes" id="UP000319342">
    <property type="component" value="Chromosome"/>
</dbReference>
<dbReference type="Pfam" id="PF06293">
    <property type="entry name" value="Kdo"/>
    <property type="match status" value="1"/>
</dbReference>
<dbReference type="InterPro" id="IPR011009">
    <property type="entry name" value="Kinase-like_dom_sf"/>
</dbReference>
<reference evidence="1 2" key="1">
    <citation type="submission" date="2019-02" db="EMBL/GenBank/DDBJ databases">
        <title>Deep-cultivation of Planctomycetes and their phenomic and genomic characterization uncovers novel biology.</title>
        <authorList>
            <person name="Wiegand S."/>
            <person name="Jogler M."/>
            <person name="Boedeker C."/>
            <person name="Pinto D."/>
            <person name="Vollmers J."/>
            <person name="Rivas-Marin E."/>
            <person name="Kohn T."/>
            <person name="Peeters S.H."/>
            <person name="Heuer A."/>
            <person name="Rast P."/>
            <person name="Oberbeckmann S."/>
            <person name="Bunk B."/>
            <person name="Jeske O."/>
            <person name="Meyerdierks A."/>
            <person name="Storesund J.E."/>
            <person name="Kallscheuer N."/>
            <person name="Luecker S."/>
            <person name="Lage O.M."/>
            <person name="Pohl T."/>
            <person name="Merkel B.J."/>
            <person name="Hornburger P."/>
            <person name="Mueller R.-W."/>
            <person name="Bruemmer F."/>
            <person name="Labrenz M."/>
            <person name="Spormann A.M."/>
            <person name="Op den Camp H."/>
            <person name="Overmann J."/>
            <person name="Amann R."/>
            <person name="Jetten M.S.M."/>
            <person name="Mascher T."/>
            <person name="Medema M.H."/>
            <person name="Devos D.P."/>
            <person name="Kaster A.-K."/>
            <person name="Ovreas L."/>
            <person name="Rohde M."/>
            <person name="Galperin M.Y."/>
            <person name="Jogler C."/>
        </authorList>
    </citation>
    <scope>NUCLEOTIDE SEQUENCE [LARGE SCALE GENOMIC DNA]</scope>
    <source>
        <strain evidence="1 2">Pla163</strain>
    </source>
</reference>
<protein>
    <submittedName>
        <fullName evidence="1">3-deoxy-D-manno-octulosonic-acid kinase</fullName>
    </submittedName>
</protein>